<keyword evidence="1" id="KW-1133">Transmembrane helix</keyword>
<reference evidence="2 3" key="1">
    <citation type="submission" date="2023-03" db="EMBL/GenBank/DDBJ databases">
        <title>High recombination rates correlate with genetic variation in Cardiocondyla obscurior ants.</title>
        <authorList>
            <person name="Errbii M."/>
        </authorList>
    </citation>
    <scope>NUCLEOTIDE SEQUENCE [LARGE SCALE GENOMIC DNA]</scope>
    <source>
        <strain evidence="2">Alpha-2009</strain>
        <tissue evidence="2">Whole body</tissue>
    </source>
</reference>
<organism evidence="2 3">
    <name type="scientific">Cardiocondyla obscurior</name>
    <dbReference type="NCBI Taxonomy" id="286306"/>
    <lineage>
        <taxon>Eukaryota</taxon>
        <taxon>Metazoa</taxon>
        <taxon>Ecdysozoa</taxon>
        <taxon>Arthropoda</taxon>
        <taxon>Hexapoda</taxon>
        <taxon>Insecta</taxon>
        <taxon>Pterygota</taxon>
        <taxon>Neoptera</taxon>
        <taxon>Endopterygota</taxon>
        <taxon>Hymenoptera</taxon>
        <taxon>Apocrita</taxon>
        <taxon>Aculeata</taxon>
        <taxon>Formicoidea</taxon>
        <taxon>Formicidae</taxon>
        <taxon>Myrmicinae</taxon>
        <taxon>Cardiocondyla</taxon>
    </lineage>
</organism>
<comment type="caution">
    <text evidence="2">The sequence shown here is derived from an EMBL/GenBank/DDBJ whole genome shotgun (WGS) entry which is preliminary data.</text>
</comment>
<gene>
    <name evidence="2" type="ORF">PUN28_011929</name>
</gene>
<keyword evidence="3" id="KW-1185">Reference proteome</keyword>
<sequence length="45" mass="5653">MNVVYFKVRLFFSCIILMNKNVYIYIHNINIIYLCYIYFYKMTII</sequence>
<evidence type="ECO:0000313" key="2">
    <source>
        <dbReference type="EMBL" id="KAL0112188.1"/>
    </source>
</evidence>
<dbReference type="EMBL" id="JADYXP020000012">
    <property type="protein sequence ID" value="KAL0112188.1"/>
    <property type="molecule type" value="Genomic_DNA"/>
</dbReference>
<name>A0AAW2F9L5_9HYME</name>
<dbReference type="Proteomes" id="UP001430953">
    <property type="component" value="Unassembled WGS sequence"/>
</dbReference>
<dbReference type="AlphaFoldDB" id="A0AAW2F9L5"/>
<accession>A0AAW2F9L5</accession>
<keyword evidence="1" id="KW-0812">Transmembrane</keyword>
<evidence type="ECO:0000256" key="1">
    <source>
        <dbReference type="SAM" id="Phobius"/>
    </source>
</evidence>
<feature type="transmembrane region" description="Helical" evidence="1">
    <location>
        <begin position="22"/>
        <end position="40"/>
    </location>
</feature>
<protein>
    <submittedName>
        <fullName evidence="2">Uncharacterized protein</fullName>
    </submittedName>
</protein>
<evidence type="ECO:0000313" key="3">
    <source>
        <dbReference type="Proteomes" id="UP001430953"/>
    </source>
</evidence>
<keyword evidence="1" id="KW-0472">Membrane</keyword>
<proteinExistence type="predicted"/>